<dbReference type="AlphaFoldDB" id="A0A0Q3J8U5"/>
<dbReference type="STRING" id="15368.A0A0Q3J8U5"/>
<accession>A0A0Q3J8U5</accession>
<evidence type="ECO:0000313" key="3">
    <source>
        <dbReference type="EMBL" id="KQK14291.2"/>
    </source>
</evidence>
<evidence type="ECO:0000313" key="4">
    <source>
        <dbReference type="EnsemblPlants" id="KQK14291"/>
    </source>
</evidence>
<dbReference type="Pfam" id="PF18376">
    <property type="entry name" value="MDD_C"/>
    <property type="match status" value="1"/>
</dbReference>
<dbReference type="InParanoid" id="A0A0Q3J8U5"/>
<protein>
    <submittedName>
        <fullName evidence="3 4">Uncharacterized protein</fullName>
    </submittedName>
</protein>
<dbReference type="EMBL" id="CM000880">
    <property type="protein sequence ID" value="KQK14291.2"/>
    <property type="molecule type" value="Genomic_DNA"/>
</dbReference>
<dbReference type="InterPro" id="IPR014721">
    <property type="entry name" value="Ribsml_uS5_D2-typ_fold_subgr"/>
</dbReference>
<dbReference type="Gene3D" id="3.30.70.890">
    <property type="entry name" value="GHMP kinase, C-terminal domain"/>
    <property type="match status" value="2"/>
</dbReference>
<gene>
    <name evidence="3" type="ORF">BRADI_1g15215v3</name>
</gene>
<dbReference type="PANTHER" id="PTHR10977">
    <property type="entry name" value="DIPHOSPHOMEVALONATE DECARBOXYLASE"/>
    <property type="match status" value="1"/>
</dbReference>
<feature type="domain" description="Mvd1 C-terminal" evidence="1">
    <location>
        <begin position="65"/>
        <end position="102"/>
    </location>
</feature>
<dbReference type="InterPro" id="IPR041431">
    <property type="entry name" value="Mvd1_C"/>
</dbReference>
<organism evidence="3">
    <name type="scientific">Brachypodium distachyon</name>
    <name type="common">Purple false brome</name>
    <name type="synonym">Trachynia distachya</name>
    <dbReference type="NCBI Taxonomy" id="15368"/>
    <lineage>
        <taxon>Eukaryota</taxon>
        <taxon>Viridiplantae</taxon>
        <taxon>Streptophyta</taxon>
        <taxon>Embryophyta</taxon>
        <taxon>Tracheophyta</taxon>
        <taxon>Spermatophyta</taxon>
        <taxon>Magnoliopsida</taxon>
        <taxon>Liliopsida</taxon>
        <taxon>Poales</taxon>
        <taxon>Poaceae</taxon>
        <taxon>BOP clade</taxon>
        <taxon>Pooideae</taxon>
        <taxon>Stipodae</taxon>
        <taxon>Brachypodieae</taxon>
        <taxon>Brachypodium</taxon>
    </lineage>
</organism>
<name>A0A0Q3J8U5_BRADI</name>
<reference evidence="3 4" key="1">
    <citation type="journal article" date="2010" name="Nature">
        <title>Genome sequencing and analysis of the model grass Brachypodium distachyon.</title>
        <authorList>
            <consortium name="International Brachypodium Initiative"/>
        </authorList>
    </citation>
    <scope>NUCLEOTIDE SEQUENCE [LARGE SCALE GENOMIC DNA]</scope>
    <source>
        <strain evidence="3 4">Bd21</strain>
    </source>
</reference>
<dbReference type="Gramene" id="KQK14291">
    <property type="protein sequence ID" value="KQK14291"/>
    <property type="gene ID" value="BRADI_1g15215v3"/>
</dbReference>
<reference evidence="3" key="2">
    <citation type="submission" date="2017-06" db="EMBL/GenBank/DDBJ databases">
        <title>WGS assembly of Brachypodium distachyon.</title>
        <authorList>
            <consortium name="The International Brachypodium Initiative"/>
            <person name="Lucas S."/>
            <person name="Harmon-Smith M."/>
            <person name="Lail K."/>
            <person name="Tice H."/>
            <person name="Grimwood J."/>
            <person name="Bruce D."/>
            <person name="Barry K."/>
            <person name="Shu S."/>
            <person name="Lindquist E."/>
            <person name="Wang M."/>
            <person name="Pitluck S."/>
            <person name="Vogel J.P."/>
            <person name="Garvin D.F."/>
            <person name="Mockler T.C."/>
            <person name="Schmutz J."/>
            <person name="Rokhsar D."/>
            <person name="Bevan M.W."/>
        </authorList>
    </citation>
    <scope>NUCLEOTIDE SEQUENCE</scope>
    <source>
        <strain evidence="3">Bd21</strain>
    </source>
</reference>
<dbReference type="InterPro" id="IPR036554">
    <property type="entry name" value="GHMP_kinase_C_sf"/>
</dbReference>
<evidence type="ECO:0000259" key="1">
    <source>
        <dbReference type="Pfam" id="PF18376"/>
    </source>
</evidence>
<feature type="domain" description="Diphosphomevalonate decarboxylase-like N-terminal" evidence="2">
    <location>
        <begin position="17"/>
        <end position="48"/>
    </location>
</feature>
<dbReference type="Proteomes" id="UP000008810">
    <property type="component" value="Chromosome 1"/>
</dbReference>
<sequence>MTCVKQTFVKHFGKVQCRQGSGSACRSIYGGFVKWCMGKNDGGSDSIAGQLADEVHWDDLVIIIAVTVVPSRILKMEEAIKKHDFESFARLTCTDSNQFHAI</sequence>
<reference evidence="4" key="3">
    <citation type="submission" date="2018-08" db="UniProtKB">
        <authorList>
            <consortium name="EnsemblPlants"/>
        </authorList>
    </citation>
    <scope>IDENTIFICATION</scope>
    <source>
        <strain evidence="4">cv. Bd21</strain>
    </source>
</reference>
<dbReference type="PANTHER" id="PTHR10977:SF3">
    <property type="entry name" value="DIPHOSPHOMEVALONATE DECARBOXYLASE"/>
    <property type="match status" value="1"/>
</dbReference>
<evidence type="ECO:0000313" key="5">
    <source>
        <dbReference type="Proteomes" id="UP000008810"/>
    </source>
</evidence>
<keyword evidence="5" id="KW-1185">Reference proteome</keyword>
<dbReference type="SUPFAM" id="SSF55060">
    <property type="entry name" value="GHMP Kinase, C-terminal domain"/>
    <property type="match status" value="1"/>
</dbReference>
<proteinExistence type="predicted"/>
<dbReference type="OrthoDB" id="10253702at2759"/>
<dbReference type="InterPro" id="IPR053859">
    <property type="entry name" value="MVD-like_N"/>
</dbReference>
<dbReference type="Gene3D" id="3.30.230.10">
    <property type="match status" value="1"/>
</dbReference>
<evidence type="ECO:0000259" key="2">
    <source>
        <dbReference type="Pfam" id="PF22700"/>
    </source>
</evidence>
<dbReference type="EnsemblPlants" id="KQK14291">
    <property type="protein sequence ID" value="KQK14291"/>
    <property type="gene ID" value="BRADI_1g15215v3"/>
</dbReference>
<dbReference type="Pfam" id="PF22700">
    <property type="entry name" value="MVD-like_N"/>
    <property type="match status" value="1"/>
</dbReference>